<evidence type="ECO:0000256" key="1">
    <source>
        <dbReference type="SAM" id="MobiDB-lite"/>
    </source>
</evidence>
<sequence>MAKKFPCFLGLILSLPPHSFGSSFGLRFNISKVTQCEPVSITFTSKPDKQNAPKSLTLLASDYRLQHIDLGVLDPDALGFNLTSIPFPAYTTFLASLDNIEGIPIAPVSDLISVYPSGDTTCLPIISQSFSPGALLDTGHTLAGPISTISPSDSEPNASQVIPIYQPGHTPPRVLDSGIADSVAFDGSILLLETADNTKNGLVSQSVSLASSHMPRDIHSDNGSNNDTMKRKGHQNSKIPDNNRVPIIIGCTIGAVVIFIVALLMVVFVVRERRRNKRVEKMFTPAVISNTSLIDHRRSKSLPADPDIMENGVKNPPYVTEVDLYSSLKSRSTKASSIATTITNSFGHIQQLSEEANNIKIGPAKDIDHEGIRSFSVTSMDIEGMLNMATIPSFESGRILGPPSRQSVPHSLAIDSMDEDRFKTITQHAFMKRDSHLLVPPPSVYNAARRHTPLDVPKDFSPTRSSFTSAPPNDMGENTYSSSTHMKVNSMDGSVRSAGSSLNEESVSKQVAPLFEAENVPAHRKVSFADGISGQDKERKVEKRKYVGLPANPKSRVMSPFPSDLGLPSPDASSDVSVDELGPTTVHDRRVSTASSAGGMYWMAQ</sequence>
<name>A0A2A9NY41_9AGAR</name>
<feature type="signal peptide" evidence="3">
    <location>
        <begin position="1"/>
        <end position="21"/>
    </location>
</feature>
<keyword evidence="3" id="KW-0732">Signal</keyword>
<feature type="compositionally biased region" description="Polar residues" evidence="1">
    <location>
        <begin position="462"/>
        <end position="479"/>
    </location>
</feature>
<evidence type="ECO:0000256" key="2">
    <source>
        <dbReference type="SAM" id="Phobius"/>
    </source>
</evidence>
<dbReference type="EMBL" id="KZ301974">
    <property type="protein sequence ID" value="PFH53367.1"/>
    <property type="molecule type" value="Genomic_DNA"/>
</dbReference>
<evidence type="ECO:0000313" key="5">
    <source>
        <dbReference type="Proteomes" id="UP000242287"/>
    </source>
</evidence>
<proteinExistence type="predicted"/>
<keyword evidence="2" id="KW-1133">Transmembrane helix</keyword>
<gene>
    <name evidence="4" type="ORF">AMATHDRAFT_1425</name>
</gene>
<keyword evidence="2" id="KW-0812">Transmembrane</keyword>
<reference evidence="4 5" key="1">
    <citation type="submission" date="2014-02" db="EMBL/GenBank/DDBJ databases">
        <title>Transposable element dynamics among asymbiotic and ectomycorrhizal Amanita fungi.</title>
        <authorList>
            <consortium name="DOE Joint Genome Institute"/>
            <person name="Hess J."/>
            <person name="Skrede I."/>
            <person name="Wolfe B."/>
            <person name="LaButti K."/>
            <person name="Ohm R.A."/>
            <person name="Grigoriev I.V."/>
            <person name="Pringle A."/>
        </authorList>
    </citation>
    <scope>NUCLEOTIDE SEQUENCE [LARGE SCALE GENOMIC DNA]</scope>
    <source>
        <strain evidence="4 5">SKay4041</strain>
    </source>
</reference>
<feature type="chain" id="PRO_5013378339" description="Mid2 domain-containing protein" evidence="3">
    <location>
        <begin position="22"/>
        <end position="605"/>
    </location>
</feature>
<evidence type="ECO:0008006" key="6">
    <source>
        <dbReference type="Google" id="ProtNLM"/>
    </source>
</evidence>
<evidence type="ECO:0000256" key="3">
    <source>
        <dbReference type="SAM" id="SignalP"/>
    </source>
</evidence>
<organism evidence="4 5">
    <name type="scientific">Amanita thiersii Skay4041</name>
    <dbReference type="NCBI Taxonomy" id="703135"/>
    <lineage>
        <taxon>Eukaryota</taxon>
        <taxon>Fungi</taxon>
        <taxon>Dikarya</taxon>
        <taxon>Basidiomycota</taxon>
        <taxon>Agaricomycotina</taxon>
        <taxon>Agaricomycetes</taxon>
        <taxon>Agaricomycetidae</taxon>
        <taxon>Agaricales</taxon>
        <taxon>Pluteineae</taxon>
        <taxon>Amanitaceae</taxon>
        <taxon>Amanita</taxon>
    </lineage>
</organism>
<dbReference type="Proteomes" id="UP000242287">
    <property type="component" value="Unassembled WGS sequence"/>
</dbReference>
<accession>A0A2A9NY41</accession>
<dbReference type="AlphaFoldDB" id="A0A2A9NY41"/>
<keyword evidence="5" id="KW-1185">Reference proteome</keyword>
<evidence type="ECO:0000313" key="4">
    <source>
        <dbReference type="EMBL" id="PFH53367.1"/>
    </source>
</evidence>
<feature type="transmembrane region" description="Helical" evidence="2">
    <location>
        <begin position="247"/>
        <end position="270"/>
    </location>
</feature>
<feature type="region of interest" description="Disordered" evidence="1">
    <location>
        <begin position="551"/>
        <end position="580"/>
    </location>
</feature>
<feature type="region of interest" description="Disordered" evidence="1">
    <location>
        <begin position="213"/>
        <end position="241"/>
    </location>
</feature>
<keyword evidence="2" id="KW-0472">Membrane</keyword>
<protein>
    <recommendedName>
        <fullName evidence="6">Mid2 domain-containing protein</fullName>
    </recommendedName>
</protein>
<feature type="region of interest" description="Disordered" evidence="1">
    <location>
        <begin position="455"/>
        <end position="479"/>
    </location>
</feature>
<dbReference type="OrthoDB" id="3266941at2759"/>